<evidence type="ECO:0000313" key="3">
    <source>
        <dbReference type="EMBL" id="THF83743.1"/>
    </source>
</evidence>
<dbReference type="Pfam" id="PF12652">
    <property type="entry name" value="CotJB"/>
    <property type="match status" value="1"/>
</dbReference>
<protein>
    <submittedName>
        <fullName evidence="3">Spore coat protein CotJB</fullName>
    </submittedName>
</protein>
<dbReference type="AlphaFoldDB" id="A0A4V6RXQ2"/>
<evidence type="ECO:0000256" key="1">
    <source>
        <dbReference type="SAM" id="MobiDB-lite"/>
    </source>
</evidence>
<sequence length="133" mass="16186">MAERQDRYDRYGREDRYERANRYDRYDRRESDKDRSGKSEPEPEPQRPVAGDERYRAELEQLQIVDFALVELTLYLDTHPADMQAIQQFNQLAQRRGQLAHAFEMQYGPLLQYGHSFTKYPWQWIETPWPWQV</sequence>
<keyword evidence="4" id="KW-1185">Reference proteome</keyword>
<comment type="caution">
    <text evidence="3">The sequence shown here is derived from an EMBL/GenBank/DDBJ whole genome shotgun (WGS) entry which is preliminary data.</text>
</comment>
<evidence type="ECO:0000259" key="2">
    <source>
        <dbReference type="Pfam" id="PF12652"/>
    </source>
</evidence>
<dbReference type="OrthoDB" id="9804099at2"/>
<feature type="domain" description="Protein CotJB" evidence="2">
    <location>
        <begin position="59"/>
        <end position="132"/>
    </location>
</feature>
<proteinExistence type="predicted"/>
<accession>A0A4V6RXQ2</accession>
<keyword evidence="3" id="KW-0946">Virion</keyword>
<dbReference type="EMBL" id="SSOB01000003">
    <property type="protein sequence ID" value="THF83743.1"/>
    <property type="molecule type" value="Genomic_DNA"/>
</dbReference>
<reference evidence="3 4" key="1">
    <citation type="submission" date="2019-04" db="EMBL/GenBank/DDBJ databases">
        <title>Cohnella sp. nov. isolated from preserved vegetables.</title>
        <authorList>
            <person name="Lin S.-Y."/>
            <person name="Hung M.-H."/>
            <person name="Young C.-C."/>
        </authorList>
    </citation>
    <scope>NUCLEOTIDE SEQUENCE [LARGE SCALE GENOMIC DNA]</scope>
    <source>
        <strain evidence="3 4">CC-MHH1044</strain>
    </source>
</reference>
<dbReference type="Proteomes" id="UP000310636">
    <property type="component" value="Unassembled WGS sequence"/>
</dbReference>
<dbReference type="InterPro" id="IPR024207">
    <property type="entry name" value="CotJB_dom"/>
</dbReference>
<gene>
    <name evidence="3" type="ORF">E6C55_03380</name>
</gene>
<name>A0A4V6RXQ2_9BACL</name>
<evidence type="ECO:0000313" key="4">
    <source>
        <dbReference type="Proteomes" id="UP000310636"/>
    </source>
</evidence>
<organism evidence="3 4">
    <name type="scientific">Cohnella fermenti</name>
    <dbReference type="NCBI Taxonomy" id="2565925"/>
    <lineage>
        <taxon>Bacteria</taxon>
        <taxon>Bacillati</taxon>
        <taxon>Bacillota</taxon>
        <taxon>Bacilli</taxon>
        <taxon>Bacillales</taxon>
        <taxon>Paenibacillaceae</taxon>
        <taxon>Cohnella</taxon>
    </lineage>
</organism>
<keyword evidence="3" id="KW-0167">Capsid protein</keyword>
<feature type="region of interest" description="Disordered" evidence="1">
    <location>
        <begin position="1"/>
        <end position="53"/>
    </location>
</feature>